<name>A0A6J5NM64_9CAUD</name>
<accession>A0A6J5NM64</accession>
<proteinExistence type="predicted"/>
<dbReference type="EMBL" id="LR796696">
    <property type="protein sequence ID" value="CAB4159832.1"/>
    <property type="molecule type" value="Genomic_DNA"/>
</dbReference>
<reference evidence="1" key="1">
    <citation type="submission" date="2020-04" db="EMBL/GenBank/DDBJ databases">
        <authorList>
            <person name="Chiriac C."/>
            <person name="Salcher M."/>
            <person name="Ghai R."/>
            <person name="Kavagutti S V."/>
        </authorList>
    </citation>
    <scope>NUCLEOTIDE SEQUENCE</scope>
</reference>
<evidence type="ECO:0000313" key="1">
    <source>
        <dbReference type="EMBL" id="CAB4159832.1"/>
    </source>
</evidence>
<gene>
    <name evidence="1" type="ORF">UFOVP724_5</name>
</gene>
<protein>
    <submittedName>
        <fullName evidence="1">Uncharacterized protein</fullName>
    </submittedName>
</protein>
<organism evidence="1">
    <name type="scientific">uncultured Caudovirales phage</name>
    <dbReference type="NCBI Taxonomy" id="2100421"/>
    <lineage>
        <taxon>Viruses</taxon>
        <taxon>Duplodnaviria</taxon>
        <taxon>Heunggongvirae</taxon>
        <taxon>Uroviricota</taxon>
        <taxon>Caudoviricetes</taxon>
        <taxon>Peduoviridae</taxon>
        <taxon>Maltschvirus</taxon>
        <taxon>Maltschvirus maltsch</taxon>
    </lineage>
</organism>
<sequence>MTVRIFHKTNREKDLRKAFDDFILGKSGGIKHAHKVLIRKARRDAEGHVIKCKCVSGITIEPNTESQCPYCLGEGFIWDERFEECYSTLKGGESFQTRWRRIGAGEIRTDYITYYFRYDTEITYKDKIIELILDIDGAPILPYSRDVIYRPETIQKMRSDNGRIEYLAVHCREEQAIRLNDK</sequence>